<dbReference type="EMBL" id="BNEE01000006">
    <property type="protein sequence ID" value="GHI87452.1"/>
    <property type="molecule type" value="Genomic_DNA"/>
</dbReference>
<name>A0A919LGU4_9ACTN</name>
<protein>
    <submittedName>
        <fullName evidence="1">Uncharacterized protein</fullName>
    </submittedName>
</protein>
<proteinExistence type="predicted"/>
<sequence>MISCICGADLVVVAKFRAADVPRLRCGVWASDSEPAWTDMYFPFDHSMDLRDTPFQHATWWDHYTKEWDYSVRGWGTLSGPLAHQAPLEPHLFRPALHNDPNEPGFNLHDRCEFHTVSP</sequence>
<organism evidence="1 2">
    <name type="scientific">Streptomyces xanthophaeus</name>
    <dbReference type="NCBI Taxonomy" id="67385"/>
    <lineage>
        <taxon>Bacteria</taxon>
        <taxon>Bacillati</taxon>
        <taxon>Actinomycetota</taxon>
        <taxon>Actinomycetes</taxon>
        <taxon>Kitasatosporales</taxon>
        <taxon>Streptomycetaceae</taxon>
        <taxon>Streptomyces</taxon>
    </lineage>
</organism>
<keyword evidence="2" id="KW-1185">Reference proteome</keyword>
<comment type="caution">
    <text evidence="1">The sequence shown here is derived from an EMBL/GenBank/DDBJ whole genome shotgun (WGS) entry which is preliminary data.</text>
</comment>
<gene>
    <name evidence="1" type="ORF">Sxan_48160</name>
</gene>
<evidence type="ECO:0000313" key="1">
    <source>
        <dbReference type="EMBL" id="GHI87452.1"/>
    </source>
</evidence>
<dbReference type="AlphaFoldDB" id="A0A919LGU4"/>
<dbReference type="Proteomes" id="UP000600026">
    <property type="component" value="Unassembled WGS sequence"/>
</dbReference>
<accession>A0A919LGU4</accession>
<reference evidence="1" key="1">
    <citation type="submission" date="2020-09" db="EMBL/GenBank/DDBJ databases">
        <title>Whole genome shotgun sequence of Streptomyces xanthophaeus NBRC 12829.</title>
        <authorList>
            <person name="Komaki H."/>
            <person name="Tamura T."/>
        </authorList>
    </citation>
    <scope>NUCLEOTIDE SEQUENCE</scope>
    <source>
        <strain evidence="1">NBRC 12829</strain>
    </source>
</reference>
<evidence type="ECO:0000313" key="2">
    <source>
        <dbReference type="Proteomes" id="UP000600026"/>
    </source>
</evidence>